<dbReference type="CDD" id="cd01085">
    <property type="entry name" value="APP"/>
    <property type="match status" value="1"/>
</dbReference>
<organism evidence="7 8">
    <name type="scientific">Palleronia sediminis</name>
    <dbReference type="NCBI Taxonomy" id="2547833"/>
    <lineage>
        <taxon>Bacteria</taxon>
        <taxon>Pseudomonadati</taxon>
        <taxon>Pseudomonadota</taxon>
        <taxon>Alphaproteobacteria</taxon>
        <taxon>Rhodobacterales</taxon>
        <taxon>Roseobacteraceae</taxon>
        <taxon>Palleronia</taxon>
    </lineage>
</organism>
<dbReference type="InterPro" id="IPR050422">
    <property type="entry name" value="X-Pro_aminopeptidase_P"/>
</dbReference>
<keyword evidence="7" id="KW-0645">Protease</keyword>
<dbReference type="Pfam" id="PF00557">
    <property type="entry name" value="Peptidase_M24"/>
    <property type="match status" value="1"/>
</dbReference>
<dbReference type="GO" id="GO:0005737">
    <property type="term" value="C:cytoplasm"/>
    <property type="evidence" value="ECO:0007669"/>
    <property type="project" value="UniProtKB-ARBA"/>
</dbReference>
<dbReference type="GO" id="GO:0070006">
    <property type="term" value="F:metalloaminopeptidase activity"/>
    <property type="evidence" value="ECO:0007669"/>
    <property type="project" value="InterPro"/>
</dbReference>
<dbReference type="OrthoDB" id="9806388at2"/>
<dbReference type="Gene3D" id="3.90.230.10">
    <property type="entry name" value="Creatinase/methionine aminopeptidase superfamily"/>
    <property type="match status" value="1"/>
</dbReference>
<feature type="domain" description="Creatinase N-terminal" evidence="5">
    <location>
        <begin position="17"/>
        <end position="146"/>
    </location>
</feature>
<feature type="domain" description="Peptidase M24 C-terminal" evidence="6">
    <location>
        <begin position="545"/>
        <end position="604"/>
    </location>
</feature>
<dbReference type="Pfam" id="PF16188">
    <property type="entry name" value="Peptidase_M24_C"/>
    <property type="match status" value="1"/>
</dbReference>
<dbReference type="GO" id="GO:0046872">
    <property type="term" value="F:metal ion binding"/>
    <property type="evidence" value="ECO:0007669"/>
    <property type="project" value="UniProtKB-KW"/>
</dbReference>
<dbReference type="Pfam" id="PF01321">
    <property type="entry name" value="Creatinase_N"/>
    <property type="match status" value="1"/>
</dbReference>
<dbReference type="SUPFAM" id="SSF55920">
    <property type="entry name" value="Creatinase/aminopeptidase"/>
    <property type="match status" value="1"/>
</dbReference>
<keyword evidence="7" id="KW-0031">Aminopeptidase</keyword>
<dbReference type="FunFam" id="3.90.230.10:FF:000009">
    <property type="entry name" value="xaa-Pro aminopeptidase 2"/>
    <property type="match status" value="1"/>
</dbReference>
<evidence type="ECO:0000259" key="6">
    <source>
        <dbReference type="Pfam" id="PF16188"/>
    </source>
</evidence>
<evidence type="ECO:0000259" key="4">
    <source>
        <dbReference type="Pfam" id="PF00557"/>
    </source>
</evidence>
<proteinExistence type="inferred from homology"/>
<evidence type="ECO:0000256" key="1">
    <source>
        <dbReference type="ARBA" id="ARBA00008766"/>
    </source>
</evidence>
<keyword evidence="8" id="KW-1185">Reference proteome</keyword>
<sequence length="604" mass="64710">MFQSFTIDAPSEPHGDRIARLREGMRGDGLDAFLVPRADAFQGEYVAPCDARLAWLTGFTGSAGIAAVTGDAAALFVDGRYTIQGREQAPEGVEIVDWPATRPGEWLAGRLARGARVGFDPWLHTRSEIDALEKALGPDIAAVPVGANPVDAAWPDRPAPPRGAVTRWPDRLAGRTRAEKTAGIAADLRAAGQDWAVLSLPDSIAWLLNIRGSDIPRNPVPHGFAILEAATGGVRLFIDAAKLDALGGALKGVAVFPPDAILSALAELSGTVRLDPDSAPHAFGRALEQAGLRIDWAPDPCLLPKARKTDAEIAATTQAHLRDAAAMCRFLHWLDGRLAAVCDGTPLTEIDAVRALEGFRVDTGALRDISFETIAGAGPNGALPHYRVSERSNRALAPGELLLIDSGGQYEDGTTDITRTFVAGRPDDDQIDSYTRVLKGLIALSRARFPRGLAGRDLDPLARAALWRGGKDYAHGTGHGVGVYLSVHEGPQSISRRGKLPLEPGMIVSNEPGHYVEGRFGVRLENLIVVVPAPRIEGGDAGRDMLAFETLTWVPFERRLIDVDALSPGERAWIDAYHQGVAHRMTGRLPPEVADWLGRATRPL</sequence>
<dbReference type="InterPro" id="IPR000994">
    <property type="entry name" value="Pept_M24"/>
</dbReference>
<feature type="domain" description="Peptidase M24" evidence="4">
    <location>
        <begin position="317"/>
        <end position="530"/>
    </location>
</feature>
<keyword evidence="3" id="KW-0378">Hydrolase</keyword>
<dbReference type="Proteomes" id="UP000295701">
    <property type="component" value="Unassembled WGS sequence"/>
</dbReference>
<dbReference type="Pfam" id="PF16189">
    <property type="entry name" value="Creatinase_N_2"/>
    <property type="match status" value="1"/>
</dbReference>
<dbReference type="SUPFAM" id="SSF53092">
    <property type="entry name" value="Creatinase/prolidase N-terminal domain"/>
    <property type="match status" value="1"/>
</dbReference>
<keyword evidence="2" id="KW-0479">Metal-binding</keyword>
<dbReference type="PANTHER" id="PTHR43763">
    <property type="entry name" value="XAA-PRO AMINOPEPTIDASE 1"/>
    <property type="match status" value="1"/>
</dbReference>
<reference evidence="7 8" key="1">
    <citation type="submission" date="2019-03" db="EMBL/GenBank/DDBJ databases">
        <title>Primorskyibacter sp. SS33 isolated from sediments.</title>
        <authorList>
            <person name="Xunke S."/>
        </authorList>
    </citation>
    <scope>NUCLEOTIDE SEQUENCE [LARGE SCALE GENOMIC DNA]</scope>
    <source>
        <strain evidence="7 8">SS33</strain>
    </source>
</reference>
<dbReference type="EMBL" id="SNAA01000003">
    <property type="protein sequence ID" value="TDL81961.1"/>
    <property type="molecule type" value="Genomic_DNA"/>
</dbReference>
<dbReference type="AlphaFoldDB" id="A0A4R6AD63"/>
<accession>A0A4R6AD63</accession>
<evidence type="ECO:0000259" key="5">
    <source>
        <dbReference type="Pfam" id="PF01321"/>
    </source>
</evidence>
<dbReference type="PANTHER" id="PTHR43763:SF6">
    <property type="entry name" value="XAA-PRO AMINOPEPTIDASE 1"/>
    <property type="match status" value="1"/>
</dbReference>
<dbReference type="InterPro" id="IPR032416">
    <property type="entry name" value="Peptidase_M24_C"/>
</dbReference>
<evidence type="ECO:0000313" key="8">
    <source>
        <dbReference type="Proteomes" id="UP000295701"/>
    </source>
</evidence>
<name>A0A4R6AD63_9RHOB</name>
<comment type="similarity">
    <text evidence="1">Belongs to the peptidase M24B family.</text>
</comment>
<evidence type="ECO:0000313" key="7">
    <source>
        <dbReference type="EMBL" id="TDL81961.1"/>
    </source>
</evidence>
<evidence type="ECO:0000256" key="3">
    <source>
        <dbReference type="ARBA" id="ARBA00022801"/>
    </source>
</evidence>
<dbReference type="InterPro" id="IPR000587">
    <property type="entry name" value="Creatinase_N"/>
</dbReference>
<dbReference type="RefSeq" id="WP_133395910.1">
    <property type="nucleotide sequence ID" value="NZ_SNAA01000003.1"/>
</dbReference>
<dbReference type="Gene3D" id="3.40.350.10">
    <property type="entry name" value="Creatinase/prolidase N-terminal domain"/>
    <property type="match status" value="2"/>
</dbReference>
<comment type="caution">
    <text evidence="7">The sequence shown here is derived from an EMBL/GenBank/DDBJ whole genome shotgun (WGS) entry which is preliminary data.</text>
</comment>
<protein>
    <submittedName>
        <fullName evidence="7">Aminopeptidase P family protein</fullName>
    </submittedName>
</protein>
<dbReference type="InterPro" id="IPR029149">
    <property type="entry name" value="Creatin/AminoP/Spt16_N"/>
</dbReference>
<dbReference type="InterPro" id="IPR036005">
    <property type="entry name" value="Creatinase/aminopeptidase-like"/>
</dbReference>
<evidence type="ECO:0000256" key="2">
    <source>
        <dbReference type="ARBA" id="ARBA00022723"/>
    </source>
</evidence>
<gene>
    <name evidence="7" type="ORF">E2L08_04730</name>
</gene>
<dbReference type="InterPro" id="IPR033740">
    <property type="entry name" value="Pept_M24B"/>
</dbReference>